<keyword evidence="8" id="KW-0406">Ion transport</keyword>
<protein>
    <submittedName>
        <fullName evidence="15">BK_channel_a domain-containing protein</fullName>
    </submittedName>
</protein>
<evidence type="ECO:0000256" key="2">
    <source>
        <dbReference type="ARBA" id="ARBA00022448"/>
    </source>
</evidence>
<evidence type="ECO:0000256" key="5">
    <source>
        <dbReference type="ARBA" id="ARBA00022826"/>
    </source>
</evidence>
<keyword evidence="9" id="KW-0472">Membrane</keyword>
<dbReference type="Proteomes" id="UP000272942">
    <property type="component" value="Unassembled WGS sequence"/>
</dbReference>
<keyword evidence="2" id="KW-0813">Transport</keyword>
<evidence type="ECO:0000256" key="7">
    <source>
        <dbReference type="ARBA" id="ARBA00022989"/>
    </source>
</evidence>
<sequence>MEDQNFETVPSYYRHSITGLGPVSPNDQRNIYALLNGSNFNGPDRLGFRFASVKLKRKRPESDQLSGTENRCETESLLSPGLRFHQSRVNKVDRTGSFHWAPDMPYSKATLTPSQAGEFKFTNHILVCVVGTPTNGPLNLENFIMPLRFHWKEILDIVILGNSQLIGQQEWDKLKNFPRIFIVNGDPCSFTDLYAVQLSQCNACVILGDTNEELDSQNVDICLQDRKTLLCAMNIRSLLQREHHLVHLTTELRYERNAHLFSSVDTHENDYKLPVWFNEPFARGFIFSNSLLYSCLSSFFYNEDVFHFLRVLISGQATDELETSFAVGAGLQEGLPDQTHRMPGVNVTLCGFDEPPFCFMANEQRRILCLGLYRMENRGFRYVLANPQPKTLLYSTDMFYCFMPIAKNDKPDIFPFGNPPKIVLGPPK</sequence>
<feature type="domain" description="RCK N-terminal" evidence="12">
    <location>
        <begin position="120"/>
        <end position="239"/>
    </location>
</feature>
<evidence type="ECO:0000256" key="3">
    <source>
        <dbReference type="ARBA" id="ARBA00022538"/>
    </source>
</evidence>
<keyword evidence="5" id="KW-0631">Potassium channel</keyword>
<dbReference type="Gene3D" id="3.40.50.720">
    <property type="entry name" value="NAD(P)-binding Rossmann-like Domain"/>
    <property type="match status" value="1"/>
</dbReference>
<dbReference type="Pfam" id="PF22614">
    <property type="entry name" value="Slo-like_RCK"/>
    <property type="match status" value="1"/>
</dbReference>
<evidence type="ECO:0000256" key="1">
    <source>
        <dbReference type="ARBA" id="ARBA00004141"/>
    </source>
</evidence>
<dbReference type="PANTHER" id="PTHR10027:SF33">
    <property type="entry name" value="CALCIUM-ACTIVATED POTASSIUM CHANNEL SUBUNIT ALPHA-1-RELATED"/>
    <property type="match status" value="1"/>
</dbReference>
<keyword evidence="6" id="KW-0630">Potassium</keyword>
<dbReference type="OrthoDB" id="6251504at2759"/>
<comment type="subcellular location">
    <subcellularLocation>
        <location evidence="1">Membrane</location>
        <topology evidence="1">Multi-pass membrane protein</topology>
    </subcellularLocation>
</comment>
<accession>A0A183AIY1</accession>
<evidence type="ECO:0000256" key="9">
    <source>
        <dbReference type="ARBA" id="ARBA00023136"/>
    </source>
</evidence>
<evidence type="ECO:0000256" key="6">
    <source>
        <dbReference type="ARBA" id="ARBA00022958"/>
    </source>
</evidence>
<reference evidence="15" key="1">
    <citation type="submission" date="2016-06" db="UniProtKB">
        <authorList>
            <consortium name="WormBaseParasite"/>
        </authorList>
    </citation>
    <scope>IDENTIFICATION</scope>
</reference>
<evidence type="ECO:0000256" key="8">
    <source>
        <dbReference type="ARBA" id="ARBA00023065"/>
    </source>
</evidence>
<organism evidence="15">
    <name type="scientific">Echinostoma caproni</name>
    <dbReference type="NCBI Taxonomy" id="27848"/>
    <lineage>
        <taxon>Eukaryota</taxon>
        <taxon>Metazoa</taxon>
        <taxon>Spiralia</taxon>
        <taxon>Lophotrochozoa</taxon>
        <taxon>Platyhelminthes</taxon>
        <taxon>Trematoda</taxon>
        <taxon>Digenea</taxon>
        <taxon>Plagiorchiida</taxon>
        <taxon>Echinostomata</taxon>
        <taxon>Echinostomatoidea</taxon>
        <taxon>Echinostomatidae</taxon>
        <taxon>Echinostoma</taxon>
    </lineage>
</organism>
<dbReference type="GO" id="GO:0060072">
    <property type="term" value="F:large conductance calcium-activated potassium channel activity"/>
    <property type="evidence" value="ECO:0007669"/>
    <property type="project" value="TreeGrafter"/>
</dbReference>
<dbReference type="InterPro" id="IPR047871">
    <property type="entry name" value="K_chnl_Slo-like"/>
</dbReference>
<evidence type="ECO:0000313" key="15">
    <source>
        <dbReference type="WBParaSite" id="ECPE_0000693001-mRNA-1"/>
    </source>
</evidence>
<name>A0A183AIY1_9TREM</name>
<keyword evidence="10" id="KW-0407">Ion channel</keyword>
<dbReference type="AlphaFoldDB" id="A0A183AIY1"/>
<evidence type="ECO:0000259" key="11">
    <source>
        <dbReference type="Pfam" id="PF21014"/>
    </source>
</evidence>
<evidence type="ECO:0000256" key="10">
    <source>
        <dbReference type="ARBA" id="ARBA00023303"/>
    </source>
</evidence>
<dbReference type="WBParaSite" id="ECPE_0000693001-mRNA-1">
    <property type="protein sequence ID" value="ECPE_0000693001-mRNA-1"/>
    <property type="gene ID" value="ECPE_0000693001"/>
</dbReference>
<dbReference type="EMBL" id="UZAN01043961">
    <property type="protein sequence ID" value="VDP79684.1"/>
    <property type="molecule type" value="Genomic_DNA"/>
</dbReference>
<evidence type="ECO:0000259" key="12">
    <source>
        <dbReference type="Pfam" id="PF22614"/>
    </source>
</evidence>
<dbReference type="InterPro" id="IPR048735">
    <property type="entry name" value="Slowpoke-like_C"/>
</dbReference>
<dbReference type="InterPro" id="IPR003148">
    <property type="entry name" value="RCK_N"/>
</dbReference>
<proteinExistence type="predicted"/>
<keyword evidence="3" id="KW-0633">Potassium transport</keyword>
<reference evidence="13 14" key="2">
    <citation type="submission" date="2018-11" db="EMBL/GenBank/DDBJ databases">
        <authorList>
            <consortium name="Pathogen Informatics"/>
        </authorList>
    </citation>
    <scope>NUCLEOTIDE SEQUENCE [LARGE SCALE GENOMIC DNA]</scope>
    <source>
        <strain evidence="13 14">Egypt</strain>
    </source>
</reference>
<dbReference type="GO" id="GO:0016020">
    <property type="term" value="C:membrane"/>
    <property type="evidence" value="ECO:0007669"/>
    <property type="project" value="UniProtKB-SubCell"/>
</dbReference>
<keyword evidence="14" id="KW-1185">Reference proteome</keyword>
<evidence type="ECO:0000313" key="13">
    <source>
        <dbReference type="EMBL" id="VDP79684.1"/>
    </source>
</evidence>
<feature type="domain" description="Ca2+-activated K+ channel Slowpoke-like C-terminal" evidence="11">
    <location>
        <begin position="364"/>
        <end position="403"/>
    </location>
</feature>
<dbReference type="PANTHER" id="PTHR10027">
    <property type="entry name" value="CALCIUM-ACTIVATED POTASSIUM CHANNEL ALPHA CHAIN"/>
    <property type="match status" value="1"/>
</dbReference>
<evidence type="ECO:0000313" key="14">
    <source>
        <dbReference type="Proteomes" id="UP000272942"/>
    </source>
</evidence>
<keyword evidence="7" id="KW-1133">Transmembrane helix</keyword>
<keyword evidence="4" id="KW-0812">Transmembrane</keyword>
<evidence type="ECO:0000256" key="4">
    <source>
        <dbReference type="ARBA" id="ARBA00022692"/>
    </source>
</evidence>
<gene>
    <name evidence="13" type="ORF">ECPE_LOCUS6916</name>
</gene>
<dbReference type="Pfam" id="PF21014">
    <property type="entry name" value="Slowpoke_C"/>
    <property type="match status" value="1"/>
</dbReference>